<sequence>MNRATLIAGVAGGLAAGALLAPATGTALGKLERARTAAAGARAAAHAPVRAAVPLTAAGLRAPGGNEAAAAAALAQRVKRLAADGGVLVEQAARVPGGEGLVRLRLRLSGPDKAVVALTDRIEREAPLLRFASWQVSALAGGGLRVEGEAVAAWR</sequence>
<dbReference type="EMBL" id="QQYZ01000006">
    <property type="protein sequence ID" value="RSY86936.1"/>
    <property type="molecule type" value="Genomic_DNA"/>
</dbReference>
<organism evidence="1 2">
    <name type="scientific">Sphingomonas koreensis</name>
    <dbReference type="NCBI Taxonomy" id="93064"/>
    <lineage>
        <taxon>Bacteria</taxon>
        <taxon>Pseudomonadati</taxon>
        <taxon>Pseudomonadota</taxon>
        <taxon>Alphaproteobacteria</taxon>
        <taxon>Sphingomonadales</taxon>
        <taxon>Sphingomonadaceae</taxon>
        <taxon>Sphingomonas</taxon>
    </lineage>
</organism>
<dbReference type="Proteomes" id="UP000287746">
    <property type="component" value="Unassembled WGS sequence"/>
</dbReference>
<reference evidence="1 2" key="1">
    <citation type="submission" date="2018-07" db="EMBL/GenBank/DDBJ databases">
        <title>Genomic and Epidemiologic Investigation of an Indolent Hospital Outbreak.</title>
        <authorList>
            <person name="Johnson R.C."/>
            <person name="Deming C."/>
            <person name="Conlan S."/>
            <person name="Zellmer C.J."/>
            <person name="Michelin A.V."/>
            <person name="Lee-Lin S."/>
            <person name="Thomas P.J."/>
            <person name="Park M."/>
            <person name="Weingarten R.A."/>
            <person name="Less J."/>
            <person name="Dekker J.P."/>
            <person name="Frank K.M."/>
            <person name="Musser K.A."/>
            <person name="Mcquiston J.R."/>
            <person name="Henderson D.K."/>
            <person name="Lau A.F."/>
            <person name="Palmore T.N."/>
            <person name="Segre J.A."/>
        </authorList>
    </citation>
    <scope>NUCLEOTIDE SEQUENCE [LARGE SCALE GENOMIC DNA]</scope>
    <source>
        <strain evidence="1 2">SK-CDC1_0717</strain>
    </source>
</reference>
<proteinExistence type="predicted"/>
<evidence type="ECO:0000313" key="1">
    <source>
        <dbReference type="EMBL" id="RSY86936.1"/>
    </source>
</evidence>
<name>A0A430G4T4_9SPHN</name>
<dbReference type="InterPro" id="IPR034756">
    <property type="entry name" value="T2SSM_b"/>
</dbReference>
<dbReference type="RefSeq" id="WP_126004214.1">
    <property type="nucleotide sequence ID" value="NZ_QQYZ01000006.1"/>
</dbReference>
<comment type="caution">
    <text evidence="1">The sequence shown here is derived from an EMBL/GenBank/DDBJ whole genome shotgun (WGS) entry which is preliminary data.</text>
</comment>
<dbReference type="AlphaFoldDB" id="A0A430G4T4"/>
<gene>
    <name evidence="1" type="ORF">DAH66_08690</name>
</gene>
<accession>A0A430G4T4</accession>
<protein>
    <recommendedName>
        <fullName evidence="3">Type II secretion system (T2SS) protein M subtype b</fullName>
    </recommendedName>
</protein>
<evidence type="ECO:0000313" key="2">
    <source>
        <dbReference type="Proteomes" id="UP000287746"/>
    </source>
</evidence>
<dbReference type="Pfam" id="PF10741">
    <property type="entry name" value="T2SSM_b"/>
    <property type="match status" value="1"/>
</dbReference>
<evidence type="ECO:0008006" key="3">
    <source>
        <dbReference type="Google" id="ProtNLM"/>
    </source>
</evidence>